<dbReference type="InterPro" id="IPR016039">
    <property type="entry name" value="Thiolase-like"/>
</dbReference>
<dbReference type="GO" id="GO:0046872">
    <property type="term" value="F:metal ion binding"/>
    <property type="evidence" value="ECO:0007669"/>
    <property type="project" value="UniProtKB-KW"/>
</dbReference>
<name>A0AAD9GJ60_BABDI</name>
<gene>
    <name evidence="9" type="ORF">X943_000576</name>
</gene>
<sequence length="384" mass="40575">MVAYVLGLARTPFVPILGSLAEESSVALASVALKGALNSGFTPPNLIDKLILSQVFTSGVGASPSKQVANTVGLKDSTRCFQTSQLCTSGLKAISLANDLIQTGKSHLVAAVGSESSSQAPFLLKKARMNGYGVGDGALIDSLTCDGFSKLHMDVEEFMQNAGLSKLAMTQYAAEAFQRTASCYSDGIMRNEVVHVTVEKSNKEKAHNDVWISHRQVKLTEDVLYKTFVPNQASPSNIKTKSTMADGAACVLLSGGEILRGTGAVPIARIVDCCEVSTAAAAFPCALVSAIKEIQTRTNNRVDIYDILDQYAFIPMFVAKELGIDQSRINIHGSTLAIGHPMGASGVRQLIAMVTALRSHGLQFGCIAGVNMMGDSIAILVEAV</sequence>
<dbReference type="AlphaFoldDB" id="A0AAD9GJ60"/>
<reference evidence="9" key="2">
    <citation type="submission" date="2021-05" db="EMBL/GenBank/DDBJ databases">
        <authorList>
            <person name="Pain A."/>
        </authorList>
    </citation>
    <scope>NUCLEOTIDE SEQUENCE</scope>
    <source>
        <strain evidence="9">1802A</strain>
    </source>
</reference>
<evidence type="ECO:0000256" key="4">
    <source>
        <dbReference type="ARBA" id="ARBA00022958"/>
    </source>
</evidence>
<dbReference type="SUPFAM" id="SSF53901">
    <property type="entry name" value="Thiolase-like"/>
    <property type="match status" value="2"/>
</dbReference>
<dbReference type="EMBL" id="JAHBMH010000007">
    <property type="protein sequence ID" value="KAK1939505.1"/>
    <property type="molecule type" value="Genomic_DNA"/>
</dbReference>
<dbReference type="Pfam" id="PF00108">
    <property type="entry name" value="Thiolase_N"/>
    <property type="match status" value="1"/>
</dbReference>
<feature type="domain" description="Thiolase C-terminal" evidence="8">
    <location>
        <begin position="266"/>
        <end position="382"/>
    </location>
</feature>
<dbReference type="InterPro" id="IPR020616">
    <property type="entry name" value="Thiolase_N"/>
</dbReference>
<dbReference type="GO" id="GO:0005739">
    <property type="term" value="C:mitochondrion"/>
    <property type="evidence" value="ECO:0007669"/>
    <property type="project" value="TreeGrafter"/>
</dbReference>
<proteinExistence type="inferred from homology"/>
<evidence type="ECO:0000256" key="5">
    <source>
        <dbReference type="ARBA" id="ARBA00023315"/>
    </source>
</evidence>
<dbReference type="Gene3D" id="3.40.47.10">
    <property type="match status" value="2"/>
</dbReference>
<keyword evidence="2 6" id="KW-0808">Transferase</keyword>
<protein>
    <submittedName>
        <fullName evidence="9">Thiolase, N-terminal and C-terminal domain containing protein</fullName>
    </submittedName>
</protein>
<comment type="caution">
    <text evidence="9">The sequence shown here is derived from an EMBL/GenBank/DDBJ whole genome shotgun (WGS) entry which is preliminary data.</text>
</comment>
<dbReference type="InterPro" id="IPR020617">
    <property type="entry name" value="Thiolase_C"/>
</dbReference>
<dbReference type="GO" id="GO:0003985">
    <property type="term" value="F:acetyl-CoA C-acetyltransferase activity"/>
    <property type="evidence" value="ECO:0007669"/>
    <property type="project" value="TreeGrafter"/>
</dbReference>
<keyword evidence="10" id="KW-1185">Reference proteome</keyword>
<keyword evidence="4" id="KW-0630">Potassium</keyword>
<dbReference type="PANTHER" id="PTHR18919:SF156">
    <property type="entry name" value="ACETYL-COA ACETYLTRANSFERASE, MITOCHONDRIAL"/>
    <property type="match status" value="1"/>
</dbReference>
<feature type="domain" description="Thiolase N-terminal" evidence="7">
    <location>
        <begin position="5"/>
        <end position="253"/>
    </location>
</feature>
<reference evidence="9" key="1">
    <citation type="journal article" date="2014" name="Nucleic Acids Res.">
        <title>The evolutionary dynamics of variant antigen genes in Babesia reveal a history of genomic innovation underlying host-parasite interaction.</title>
        <authorList>
            <person name="Jackson A.P."/>
            <person name="Otto T.D."/>
            <person name="Darby A."/>
            <person name="Ramaprasad A."/>
            <person name="Xia D."/>
            <person name="Echaide I.E."/>
            <person name="Farber M."/>
            <person name="Gahlot S."/>
            <person name="Gamble J."/>
            <person name="Gupta D."/>
            <person name="Gupta Y."/>
            <person name="Jackson L."/>
            <person name="Malandrin L."/>
            <person name="Malas T.B."/>
            <person name="Moussa E."/>
            <person name="Nair M."/>
            <person name="Reid A.J."/>
            <person name="Sanders M."/>
            <person name="Sharma J."/>
            <person name="Tracey A."/>
            <person name="Quail M.A."/>
            <person name="Weir W."/>
            <person name="Wastling J.M."/>
            <person name="Hall N."/>
            <person name="Willadsen P."/>
            <person name="Lingelbach K."/>
            <person name="Shiels B."/>
            <person name="Tait A."/>
            <person name="Berriman M."/>
            <person name="Allred D.R."/>
            <person name="Pain A."/>
        </authorList>
    </citation>
    <scope>NUCLEOTIDE SEQUENCE</scope>
    <source>
        <strain evidence="9">1802A</strain>
    </source>
</reference>
<dbReference type="GO" id="GO:0006635">
    <property type="term" value="P:fatty acid beta-oxidation"/>
    <property type="evidence" value="ECO:0007669"/>
    <property type="project" value="TreeGrafter"/>
</dbReference>
<dbReference type="InterPro" id="IPR002155">
    <property type="entry name" value="Thiolase"/>
</dbReference>
<keyword evidence="3" id="KW-0479">Metal-binding</keyword>
<evidence type="ECO:0000256" key="6">
    <source>
        <dbReference type="RuleBase" id="RU003557"/>
    </source>
</evidence>
<evidence type="ECO:0000313" key="9">
    <source>
        <dbReference type="EMBL" id="KAK1939505.1"/>
    </source>
</evidence>
<evidence type="ECO:0000259" key="8">
    <source>
        <dbReference type="Pfam" id="PF02803"/>
    </source>
</evidence>
<evidence type="ECO:0000256" key="1">
    <source>
        <dbReference type="ARBA" id="ARBA00010982"/>
    </source>
</evidence>
<keyword evidence="5 6" id="KW-0012">Acyltransferase</keyword>
<dbReference type="Proteomes" id="UP001195914">
    <property type="component" value="Unassembled WGS sequence"/>
</dbReference>
<organism evidence="9 10">
    <name type="scientific">Babesia divergens</name>
    <dbReference type="NCBI Taxonomy" id="32595"/>
    <lineage>
        <taxon>Eukaryota</taxon>
        <taxon>Sar</taxon>
        <taxon>Alveolata</taxon>
        <taxon>Apicomplexa</taxon>
        <taxon>Aconoidasida</taxon>
        <taxon>Piroplasmida</taxon>
        <taxon>Babesiidae</taxon>
        <taxon>Babesia</taxon>
    </lineage>
</organism>
<comment type="similarity">
    <text evidence="1 6">Belongs to the thiolase-like superfamily. Thiolase family.</text>
</comment>
<dbReference type="PANTHER" id="PTHR18919">
    <property type="entry name" value="ACETYL-COA C-ACYLTRANSFERASE"/>
    <property type="match status" value="1"/>
</dbReference>
<dbReference type="PIRSF" id="PIRSF000429">
    <property type="entry name" value="Ac-CoA_Ac_transf"/>
    <property type="match status" value="1"/>
</dbReference>
<evidence type="ECO:0000256" key="3">
    <source>
        <dbReference type="ARBA" id="ARBA00022723"/>
    </source>
</evidence>
<dbReference type="Pfam" id="PF02803">
    <property type="entry name" value="Thiolase_C"/>
    <property type="match status" value="1"/>
</dbReference>
<evidence type="ECO:0000259" key="7">
    <source>
        <dbReference type="Pfam" id="PF00108"/>
    </source>
</evidence>
<evidence type="ECO:0000313" key="10">
    <source>
        <dbReference type="Proteomes" id="UP001195914"/>
    </source>
</evidence>
<evidence type="ECO:0000256" key="2">
    <source>
        <dbReference type="ARBA" id="ARBA00022679"/>
    </source>
</evidence>
<accession>A0AAD9GJ60</accession>